<comment type="caution">
    <text evidence="2">The sequence shown here is derived from an EMBL/GenBank/DDBJ whole genome shotgun (WGS) entry which is preliminary data.</text>
</comment>
<keyword evidence="3" id="KW-1185">Reference proteome</keyword>
<feature type="transmembrane region" description="Helical" evidence="1">
    <location>
        <begin position="136"/>
        <end position="163"/>
    </location>
</feature>
<evidence type="ECO:0000313" key="2">
    <source>
        <dbReference type="EMBL" id="MFL0249298.1"/>
    </source>
</evidence>
<name>A0ABW8T9W1_9CLOT</name>
<organism evidence="2 3">
    <name type="scientific">Clostridium neuense</name>
    <dbReference type="NCBI Taxonomy" id="1728934"/>
    <lineage>
        <taxon>Bacteria</taxon>
        <taxon>Bacillati</taxon>
        <taxon>Bacillota</taxon>
        <taxon>Clostridia</taxon>
        <taxon>Eubacteriales</taxon>
        <taxon>Clostridiaceae</taxon>
        <taxon>Clostridium</taxon>
    </lineage>
</organism>
<evidence type="ECO:0000256" key="1">
    <source>
        <dbReference type="SAM" id="Phobius"/>
    </source>
</evidence>
<dbReference type="Proteomes" id="UP001623592">
    <property type="component" value="Unassembled WGS sequence"/>
</dbReference>
<feature type="transmembrane region" description="Helical" evidence="1">
    <location>
        <begin position="12"/>
        <end position="31"/>
    </location>
</feature>
<keyword evidence="1" id="KW-1133">Transmembrane helix</keyword>
<feature type="transmembrane region" description="Helical" evidence="1">
    <location>
        <begin position="107"/>
        <end position="124"/>
    </location>
</feature>
<reference evidence="2 3" key="1">
    <citation type="submission" date="2024-11" db="EMBL/GenBank/DDBJ databases">
        <authorList>
            <person name="Heng Y.C."/>
            <person name="Lim A.C.H."/>
            <person name="Lee J.K.Y."/>
            <person name="Kittelmann S."/>
        </authorList>
    </citation>
    <scope>NUCLEOTIDE SEQUENCE [LARGE SCALE GENOMIC DNA]</scope>
    <source>
        <strain evidence="2 3">WILCCON 0114</strain>
    </source>
</reference>
<accession>A0ABW8T9W1</accession>
<feature type="transmembrane region" description="Helical" evidence="1">
    <location>
        <begin position="63"/>
        <end position="82"/>
    </location>
</feature>
<gene>
    <name evidence="2" type="ORF">ACJDT4_02605</name>
</gene>
<dbReference type="RefSeq" id="WP_406785971.1">
    <property type="nucleotide sequence ID" value="NZ_JBJIAA010000002.1"/>
</dbReference>
<evidence type="ECO:0000313" key="3">
    <source>
        <dbReference type="Proteomes" id="UP001623592"/>
    </source>
</evidence>
<keyword evidence="1" id="KW-0472">Membrane</keyword>
<dbReference type="EMBL" id="JBJIAA010000002">
    <property type="protein sequence ID" value="MFL0249298.1"/>
    <property type="molecule type" value="Genomic_DNA"/>
</dbReference>
<feature type="transmembrane region" description="Helical" evidence="1">
    <location>
        <begin position="37"/>
        <end position="56"/>
    </location>
</feature>
<protein>
    <submittedName>
        <fullName evidence="2">DUF2238 domain-containing protein</fullName>
    </submittedName>
</protein>
<sequence>MAKVEHHNKVKGLHVILLIIFILASVISAIKPIEYSAWFYEYTPAFIGVMLLIFTYRKFEFTDFVYVLILILTITILIGAHYKYSNMPLFNYIRDVYHLKRNNYDRYGHFMQGFVPAFIVREILIRKFKVKKQFLLSVLVVCVCLAISGFYEIIEGASCLIYKRSPEDFLEYQGDKLDTQWDMLSALIGSILAVTAFHRIHDRSIKKLISHRKN</sequence>
<dbReference type="InterPro" id="IPR058534">
    <property type="entry name" value="YjdF"/>
</dbReference>
<dbReference type="Pfam" id="PF09997">
    <property type="entry name" value="DUF2238"/>
    <property type="match status" value="1"/>
</dbReference>
<proteinExistence type="predicted"/>
<dbReference type="PIRSF" id="PIRSF020606">
    <property type="entry name" value="UCP020606"/>
    <property type="match status" value="1"/>
</dbReference>
<feature type="transmembrane region" description="Helical" evidence="1">
    <location>
        <begin position="183"/>
        <end position="200"/>
    </location>
</feature>
<keyword evidence="1" id="KW-0812">Transmembrane</keyword>
<dbReference type="InterPro" id="IPR014509">
    <property type="entry name" value="YjdF-like"/>
</dbReference>